<dbReference type="PANTHER" id="PTHR45947:SF3">
    <property type="entry name" value="SULFOQUINOVOSYL TRANSFERASE SQD2"/>
    <property type="match status" value="1"/>
</dbReference>
<evidence type="ECO:0000259" key="2">
    <source>
        <dbReference type="Pfam" id="PF13439"/>
    </source>
</evidence>
<dbReference type="RefSeq" id="WP_013799650.1">
    <property type="nucleotide sequence ID" value="NC_015562.1"/>
</dbReference>
<dbReference type="InterPro" id="IPR050194">
    <property type="entry name" value="Glycosyltransferase_grp1"/>
</dbReference>
<evidence type="ECO:0000313" key="4">
    <source>
        <dbReference type="Proteomes" id="UP000009227"/>
    </source>
</evidence>
<proteinExistence type="predicted"/>
<dbReference type="Proteomes" id="UP000009227">
    <property type="component" value="Chromosome"/>
</dbReference>
<reference evidence="3 4" key="1">
    <citation type="submission" date="2011-05" db="EMBL/GenBank/DDBJ databases">
        <title>Complete sequence of Methanotorris igneus Kol 5.</title>
        <authorList>
            <consortium name="US DOE Joint Genome Institute"/>
            <person name="Lucas S."/>
            <person name="Han J."/>
            <person name="Lapidus A."/>
            <person name="Cheng J.-F."/>
            <person name="Goodwin L."/>
            <person name="Pitluck S."/>
            <person name="Peters L."/>
            <person name="Mikhailova N."/>
            <person name="Chertkov O."/>
            <person name="Han C."/>
            <person name="Tapia R."/>
            <person name="Land M."/>
            <person name="Hauser L."/>
            <person name="Kyrpides N."/>
            <person name="Ivanova N."/>
            <person name="Pagani I."/>
            <person name="Sieprawska-Lupa M."/>
            <person name="Whitman W."/>
            <person name="Woyke T."/>
        </authorList>
    </citation>
    <scope>NUCLEOTIDE SEQUENCE [LARGE SCALE GENOMIC DNA]</scope>
    <source>
        <strain evidence="4">DSM 5666 / JCM 11834 / Kol 5</strain>
    </source>
</reference>
<feature type="domain" description="Glycosyltransferase subfamily 4-like N-terminal" evidence="2">
    <location>
        <begin position="42"/>
        <end position="147"/>
    </location>
</feature>
<dbReference type="InterPro" id="IPR001296">
    <property type="entry name" value="Glyco_trans_1"/>
</dbReference>
<name>F6BAW9_METIK</name>
<dbReference type="PANTHER" id="PTHR45947">
    <property type="entry name" value="SULFOQUINOVOSYL TRANSFERASE SQD2"/>
    <property type="match status" value="1"/>
</dbReference>
<dbReference type="HOGENOM" id="CLU_009583_2_5_2"/>
<keyword evidence="4" id="KW-1185">Reference proteome</keyword>
<dbReference type="Gene3D" id="3.40.50.2000">
    <property type="entry name" value="Glycogen Phosphorylase B"/>
    <property type="match status" value="2"/>
</dbReference>
<dbReference type="KEGG" id="mig:Metig_1522"/>
<dbReference type="GeneID" id="10644395"/>
<dbReference type="GO" id="GO:0016757">
    <property type="term" value="F:glycosyltransferase activity"/>
    <property type="evidence" value="ECO:0007669"/>
    <property type="project" value="InterPro"/>
</dbReference>
<accession>F6BAW9</accession>
<feature type="domain" description="Glycosyl transferase family 1" evidence="1">
    <location>
        <begin position="161"/>
        <end position="330"/>
    </location>
</feature>
<dbReference type="CDD" id="cd03801">
    <property type="entry name" value="GT4_PimA-like"/>
    <property type="match status" value="1"/>
</dbReference>
<dbReference type="InterPro" id="IPR028098">
    <property type="entry name" value="Glyco_trans_4-like_N"/>
</dbReference>
<evidence type="ECO:0000259" key="1">
    <source>
        <dbReference type="Pfam" id="PF00534"/>
    </source>
</evidence>
<dbReference type="EMBL" id="CP002737">
    <property type="protein sequence ID" value="AEF97056.1"/>
    <property type="molecule type" value="Genomic_DNA"/>
</dbReference>
<dbReference type="Pfam" id="PF00534">
    <property type="entry name" value="Glycos_transf_1"/>
    <property type="match status" value="1"/>
</dbReference>
<protein>
    <submittedName>
        <fullName evidence="3">Glycosyl transferase group 1</fullName>
    </submittedName>
</protein>
<organism evidence="4">
    <name type="scientific">Methanotorris igneus (strain DSM 5666 / JCM 11834 / Kol 5)</name>
    <dbReference type="NCBI Taxonomy" id="880724"/>
    <lineage>
        <taxon>Archaea</taxon>
        <taxon>Methanobacteriati</taxon>
        <taxon>Methanobacteriota</taxon>
        <taxon>Methanomada group</taxon>
        <taxon>Methanococci</taxon>
        <taxon>Methanococcales</taxon>
        <taxon>Methanocaldococcaceae</taxon>
        <taxon>Methanotorris</taxon>
    </lineage>
</organism>
<dbReference type="STRING" id="880724.Metig_1522"/>
<dbReference type="SUPFAM" id="SSF53756">
    <property type="entry name" value="UDP-Glycosyltransferase/glycogen phosphorylase"/>
    <property type="match status" value="1"/>
</dbReference>
<dbReference type="AlphaFoldDB" id="F6BAW9"/>
<evidence type="ECO:0000313" key="3">
    <source>
        <dbReference type="EMBL" id="AEF97056.1"/>
    </source>
</evidence>
<dbReference type="OrthoDB" id="132546at2157"/>
<dbReference type="Pfam" id="PF13439">
    <property type="entry name" value="Glyco_transf_4"/>
    <property type="match status" value="1"/>
</dbReference>
<sequence length="357" mass="40758">MNILFIARNYPPQVGGAERLNYELIQNLKNLMDIEVIPNKFGKYSPLFHIYAVFKAVLNRKNIEVVFLSDAYLSPIIPIIKLILKKPVVIKVHGLDITFSNKIYQLIIPRFVNMADKVICISNATKKECIRRGVSPDKCKVILIGINGKDPNDHMDEKAYSKFNIDEHKYILLSVGRLVERKGIHWFVENVIPKLIKKEKNITYVIAGDGPYRETIENIILSKGLEDYVKLLGKVSDDDLELLYNIADIFIMPNIPVDGDMEGFGIVVLEASSHGVPVIASDLEGIRDAVINGKTGFLVEPLNEDAYVEKILEMLDKVKKDRKMKENIKKLTLQNYNWDKISQEYYDVFCSVIKNKN</sequence>
<keyword evidence="3" id="KW-0808">Transferase</keyword>
<gene>
    <name evidence="3" type="ordered locus">Metig_1522</name>
</gene>